<dbReference type="Pfam" id="PF13687">
    <property type="entry name" value="DUF4153"/>
    <property type="match status" value="1"/>
</dbReference>
<keyword evidence="2" id="KW-0472">Membrane</keyword>
<evidence type="ECO:0000256" key="1">
    <source>
        <dbReference type="SAM" id="MobiDB-lite"/>
    </source>
</evidence>
<feature type="transmembrane region" description="Helical" evidence="2">
    <location>
        <begin position="26"/>
        <end position="43"/>
    </location>
</feature>
<reference evidence="3 4" key="1">
    <citation type="submission" date="2024-05" db="EMBL/GenBank/DDBJ databases">
        <title>Sphingomonas sp. HF-S3 16S ribosomal RNA gene Genome sequencing and assembly.</title>
        <authorList>
            <person name="Lee H."/>
        </authorList>
    </citation>
    <scope>NUCLEOTIDE SEQUENCE [LARGE SCALE GENOMIC DNA]</scope>
    <source>
        <strain evidence="3 4">HF-S3</strain>
    </source>
</reference>
<feature type="transmembrane region" description="Helical" evidence="2">
    <location>
        <begin position="329"/>
        <end position="351"/>
    </location>
</feature>
<keyword evidence="2" id="KW-1133">Transmembrane helix</keyword>
<feature type="transmembrane region" description="Helical" evidence="2">
    <location>
        <begin position="363"/>
        <end position="383"/>
    </location>
</feature>
<feature type="transmembrane region" description="Helical" evidence="2">
    <location>
        <begin position="223"/>
        <end position="248"/>
    </location>
</feature>
<feature type="transmembrane region" description="Helical" evidence="2">
    <location>
        <begin position="112"/>
        <end position="132"/>
    </location>
</feature>
<proteinExistence type="predicted"/>
<feature type="transmembrane region" description="Helical" evidence="2">
    <location>
        <begin position="80"/>
        <end position="100"/>
    </location>
</feature>
<dbReference type="RefSeq" id="WP_346248477.1">
    <property type="nucleotide sequence ID" value="NZ_JBDIZK010000013.1"/>
</dbReference>
<keyword evidence="2" id="KW-0812">Transmembrane</keyword>
<feature type="region of interest" description="Disordered" evidence="1">
    <location>
        <begin position="555"/>
        <end position="575"/>
    </location>
</feature>
<dbReference type="Proteomes" id="UP001427805">
    <property type="component" value="Unassembled WGS sequence"/>
</dbReference>
<sequence>MNDTPTMPGHPIEEAPRHADWPHRPLLLALLGLATGLVVHLLLGNEPLYGVSPSALTLALVAAVTVTAGLVAFTIERKLWWTSIAFSAAMGVLTGLVVWWNGGPQDWSGGDGWRTVSLFLGIAIAAPLYQAARDEGRRRFPYASVHDHAWTNVVLWFACWAFVGVVFALMYLLAALFDLIKLDFLKELLERNWFWRSLIGLAFGGAVGLFREHDRVVHLLQRVLATVLAVLAPVLALGLVLFVLALPFTGLGSLWEATRATTPLLLGCIIGALILANAVIGSDDAEERRSPPLRYGAMGLALVMLPLAVIAAVATGLRIGQYGFTPDRLWGLTFVVIACAYGLVYLVSLVRGRLNWTTYVRPANLNLAFGLCGLALLLATPLVSFNAISTRDQVARLESGRTPVERFDWRALAFEFGEPGRKALERLKRSANAAIRAKATEVGAAETRSQVQQEDEKLARRDGLVGRVRILPVGTSLPVELRNLIADDDECRGPNDHEVCTLSLMPGGTEALLFENSCFAPYEKQPPSTGPGVIPSEDYCVRRYAIKEGRWQAPESRLARPPAARSAARDTGYRDGKIEVRPVQRRQVFVGGVPVGDAFE</sequence>
<evidence type="ECO:0000256" key="2">
    <source>
        <dbReference type="SAM" id="Phobius"/>
    </source>
</evidence>
<feature type="compositionally biased region" description="Low complexity" evidence="1">
    <location>
        <begin position="555"/>
        <end position="566"/>
    </location>
</feature>
<comment type="caution">
    <text evidence="3">The sequence shown here is derived from an EMBL/GenBank/DDBJ whole genome shotgun (WGS) entry which is preliminary data.</text>
</comment>
<feature type="transmembrane region" description="Helical" evidence="2">
    <location>
        <begin position="193"/>
        <end position="211"/>
    </location>
</feature>
<feature type="transmembrane region" description="Helical" evidence="2">
    <location>
        <begin position="55"/>
        <end position="73"/>
    </location>
</feature>
<dbReference type="EMBL" id="JBDIZK010000013">
    <property type="protein sequence ID" value="MEN3749432.1"/>
    <property type="molecule type" value="Genomic_DNA"/>
</dbReference>
<organism evidence="3 4">
    <name type="scientific">Sphingomonas rustica</name>
    <dbReference type="NCBI Taxonomy" id="3103142"/>
    <lineage>
        <taxon>Bacteria</taxon>
        <taxon>Pseudomonadati</taxon>
        <taxon>Pseudomonadota</taxon>
        <taxon>Alphaproteobacteria</taxon>
        <taxon>Sphingomonadales</taxon>
        <taxon>Sphingomonadaceae</taxon>
        <taxon>Sphingomonas</taxon>
    </lineage>
</organism>
<feature type="transmembrane region" description="Helical" evidence="2">
    <location>
        <begin position="153"/>
        <end position="173"/>
    </location>
</feature>
<gene>
    <name evidence="3" type="ORF">TPR58_19815</name>
</gene>
<protein>
    <submittedName>
        <fullName evidence="3">DUF4153 domain-containing protein</fullName>
    </submittedName>
</protein>
<keyword evidence="4" id="KW-1185">Reference proteome</keyword>
<feature type="transmembrane region" description="Helical" evidence="2">
    <location>
        <begin position="260"/>
        <end position="281"/>
    </location>
</feature>
<name>A0ABV0BD07_9SPHN</name>
<dbReference type="InterPro" id="IPR025291">
    <property type="entry name" value="DUF4153"/>
</dbReference>
<accession>A0ABV0BD07</accession>
<evidence type="ECO:0000313" key="4">
    <source>
        <dbReference type="Proteomes" id="UP001427805"/>
    </source>
</evidence>
<feature type="transmembrane region" description="Helical" evidence="2">
    <location>
        <begin position="293"/>
        <end position="317"/>
    </location>
</feature>
<evidence type="ECO:0000313" key="3">
    <source>
        <dbReference type="EMBL" id="MEN3749432.1"/>
    </source>
</evidence>